<dbReference type="InterPro" id="IPR014721">
    <property type="entry name" value="Ribsml_uS5_D2-typ_fold_subgr"/>
</dbReference>
<dbReference type="SMART" id="SM01340">
    <property type="entry name" value="DNA_mis_repair"/>
    <property type="match status" value="1"/>
</dbReference>
<dbReference type="SMART" id="SM00853">
    <property type="entry name" value="MutL_C"/>
    <property type="match status" value="1"/>
</dbReference>
<comment type="similarity">
    <text evidence="1">Belongs to the DNA mismatch repair MutL/HexB family.</text>
</comment>
<dbReference type="SUPFAM" id="SSF118116">
    <property type="entry name" value="DNA mismatch repair protein MutL"/>
    <property type="match status" value="1"/>
</dbReference>
<dbReference type="Pfam" id="PF08676">
    <property type="entry name" value="MutL_C"/>
    <property type="match status" value="1"/>
</dbReference>
<sequence>MTIKKLPFEIQSRLNAAAKINNYKNAVEELVYNAIDADATSIAIRIHIHESFIQVVDNGCGIEKRDIPLLGQRYTSSKVDDISMFKSAPNKYGFHGEALSNIIEVSHNVTITTRYEKTKETWVKFFYNGQHKDSFTTIMRPSKGTTIEIKGFLYNLHIQEKAINALSELENIKLFLQQLSLVKTNVSISLRDNSKNEIIFKIQKNRDIYQTLSSLFGINNNDFQELQVEKNNYKAKAFIGKKDVESNLHKWLYLNGMFVFKSGLHDIVNADFSKSSRCSEIRKVKNQPGKEIHSKAKKNIPFYFIFISCPHFDYDISFTSKKTIIEFKDWNQIKKLMEKLVNVYNGDINLRKTESNQANKIKKLENTREEVKNIMEKILGNKSKKIIISQMHKGVKGEYNLFKYFKVVQRQGTYTNIFLIIMYKGKTIRKKNNIKVNSGYKRTKNSHTKEVKYNESELDLQSNSKTPQLKENTHKNEHSLVGKSSKAESSEHYPCNKKPQGVKKKTQKTSKDKYKNKYRHYVDPLIKKFYAETASVKHRCNLYSENIKEALMKKIGHELVNCTNRKRNNKVLQLEKIYNIDPHEYRPLSQSFNNNDGVIPLNKANKQYLRSYDLVKTILGSQKQYNCHIRQENNKKEDLCFNNYKSNSTYKYSYNTESRVSTTMPKLTFESHTYYKDNRDILKNNKHLQQYTSDHSKDNFDLPNKIMQSIMNANAKSKNKMSKNPKSHFHFQSSLANKKPNIFKNHANSLRKDIYYTRESSHIIEFSETNDNMQKFHNENFNTVFKNNACIDGRNYKVTGNIHGTYTVIDSNVSLDIDNYIKNITKNRNEYQETDISTYHKDIVLSSIHQSSDDHGNNLKVIFISNSENLESQKTLNRNIDPLSFCTTVYQNLDINRSEMDDNFDKHKDEILCDTEAHLNYHNKSSTLHSVGDLPYIDNEMQQISHHFANFNKDKNSYCNLINSCSINNEQQNCEGQEVNNLSNQEKNQDVCIDNTQNCIAFVDNIDSNRCNYFKLQNRHSFLPKGMSPIFVNCLSKNVCSYDLQMDYFEDELYHNFAEDVLVNYKTFENRVQDTRDSYTKDAARINNRLKKDNPCLTFNTLSLKNAKVFGQVDNKFIAAELPSDTCKTIKYLVLFDQHAVHERIRLEKNMSDYIIGGKWISTKCEDLFLKLPKDNIIYLNNYKDKFTQLGINWKVQNDCEITINAVPKALFGRHLRQPEIILDSVRNLIFEQIKAIKLLSGNTLLYPKSIMELVFSEACRYAIKFGDKLSKRECVTLIHSLSDCKIPFQCAHGRPVMAVLLDLKTFHSEYKVLFTLCRKRSSS</sequence>
<dbReference type="InterPro" id="IPR014790">
    <property type="entry name" value="MutL_C"/>
</dbReference>
<dbReference type="PANTHER" id="PTHR10073:SF47">
    <property type="entry name" value="DNA MISMATCH REPAIR PROTEIN MLH3"/>
    <property type="match status" value="1"/>
</dbReference>
<feature type="domain" description="MutL C-terminal dimerisation" evidence="5">
    <location>
        <begin position="1109"/>
        <end position="1270"/>
    </location>
</feature>
<keyword evidence="8" id="KW-1185">Reference proteome</keyword>
<accession>A0AAV1KBJ3</accession>
<evidence type="ECO:0000256" key="1">
    <source>
        <dbReference type="ARBA" id="ARBA00006082"/>
    </source>
</evidence>
<evidence type="ECO:0000313" key="8">
    <source>
        <dbReference type="Proteomes" id="UP001314205"/>
    </source>
</evidence>
<evidence type="ECO:0000259" key="6">
    <source>
        <dbReference type="SMART" id="SM01340"/>
    </source>
</evidence>
<dbReference type="InterPro" id="IPR037198">
    <property type="entry name" value="MutL_C_sf"/>
</dbReference>
<dbReference type="Pfam" id="PF13589">
    <property type="entry name" value="HATPase_c_3"/>
    <property type="match status" value="1"/>
</dbReference>
<evidence type="ECO:0000256" key="4">
    <source>
        <dbReference type="SAM" id="MobiDB-lite"/>
    </source>
</evidence>
<feature type="region of interest" description="Disordered" evidence="4">
    <location>
        <begin position="453"/>
        <end position="512"/>
    </location>
</feature>
<reference evidence="7 8" key="1">
    <citation type="submission" date="2023-11" db="EMBL/GenBank/DDBJ databases">
        <authorList>
            <person name="Hedman E."/>
            <person name="Englund M."/>
            <person name="Stromberg M."/>
            <person name="Nyberg Akerstrom W."/>
            <person name="Nylinder S."/>
            <person name="Jareborg N."/>
            <person name="Kallberg Y."/>
            <person name="Kronander E."/>
        </authorList>
    </citation>
    <scope>NUCLEOTIDE SEQUENCE [LARGE SCALE GENOMIC DNA]</scope>
</reference>
<dbReference type="PANTHER" id="PTHR10073">
    <property type="entry name" value="DNA MISMATCH REPAIR PROTEIN MLH, PMS, MUTL"/>
    <property type="match status" value="1"/>
</dbReference>
<dbReference type="InterPro" id="IPR013507">
    <property type="entry name" value="DNA_mismatch_S5_2-like"/>
</dbReference>
<feature type="compositionally biased region" description="Basic and acidic residues" evidence="4">
    <location>
        <begin position="471"/>
        <end position="491"/>
    </location>
</feature>
<feature type="compositionally biased region" description="Polar residues" evidence="4">
    <location>
        <begin position="459"/>
        <end position="470"/>
    </location>
</feature>
<evidence type="ECO:0000256" key="2">
    <source>
        <dbReference type="ARBA" id="ARBA00022763"/>
    </source>
</evidence>
<keyword evidence="3" id="KW-0175">Coiled coil</keyword>
<dbReference type="GO" id="GO:0140664">
    <property type="term" value="F:ATP-dependent DNA damage sensor activity"/>
    <property type="evidence" value="ECO:0007669"/>
    <property type="project" value="InterPro"/>
</dbReference>
<keyword evidence="2" id="KW-0227">DNA damage</keyword>
<comment type="caution">
    <text evidence="7">The sequence shown here is derived from an EMBL/GenBank/DDBJ whole genome shotgun (WGS) entry which is preliminary data.</text>
</comment>
<dbReference type="InterPro" id="IPR042121">
    <property type="entry name" value="MutL_C_regsub"/>
</dbReference>
<feature type="domain" description="DNA mismatch repair protein S5" evidence="6">
    <location>
        <begin position="212"/>
        <end position="342"/>
    </location>
</feature>
<organism evidence="7 8">
    <name type="scientific">Parnassius mnemosyne</name>
    <name type="common">clouded apollo</name>
    <dbReference type="NCBI Taxonomy" id="213953"/>
    <lineage>
        <taxon>Eukaryota</taxon>
        <taxon>Metazoa</taxon>
        <taxon>Ecdysozoa</taxon>
        <taxon>Arthropoda</taxon>
        <taxon>Hexapoda</taxon>
        <taxon>Insecta</taxon>
        <taxon>Pterygota</taxon>
        <taxon>Neoptera</taxon>
        <taxon>Endopterygota</taxon>
        <taxon>Lepidoptera</taxon>
        <taxon>Glossata</taxon>
        <taxon>Ditrysia</taxon>
        <taxon>Papilionoidea</taxon>
        <taxon>Papilionidae</taxon>
        <taxon>Parnassiinae</taxon>
        <taxon>Parnassini</taxon>
        <taxon>Parnassius</taxon>
        <taxon>Driopa</taxon>
    </lineage>
</organism>
<dbReference type="Gene3D" id="3.30.565.10">
    <property type="entry name" value="Histidine kinase-like ATPase, C-terminal domain"/>
    <property type="match status" value="1"/>
</dbReference>
<protein>
    <submittedName>
        <fullName evidence="7">Uncharacterized protein</fullName>
    </submittedName>
</protein>
<evidence type="ECO:0000259" key="5">
    <source>
        <dbReference type="SMART" id="SM00853"/>
    </source>
</evidence>
<dbReference type="GO" id="GO:0005524">
    <property type="term" value="F:ATP binding"/>
    <property type="evidence" value="ECO:0007669"/>
    <property type="project" value="InterPro"/>
</dbReference>
<dbReference type="GO" id="GO:0016887">
    <property type="term" value="F:ATP hydrolysis activity"/>
    <property type="evidence" value="ECO:0007669"/>
    <property type="project" value="InterPro"/>
</dbReference>
<dbReference type="InterPro" id="IPR038973">
    <property type="entry name" value="MutL/Mlh/Pms-like"/>
</dbReference>
<dbReference type="Gene3D" id="3.30.1370.100">
    <property type="entry name" value="MutL, C-terminal domain, regulatory subdomain"/>
    <property type="match status" value="1"/>
</dbReference>
<dbReference type="Gene3D" id="3.30.1540.20">
    <property type="entry name" value="MutL, C-terminal domain, dimerisation subdomain"/>
    <property type="match status" value="1"/>
</dbReference>
<dbReference type="GO" id="GO:0030983">
    <property type="term" value="F:mismatched DNA binding"/>
    <property type="evidence" value="ECO:0007669"/>
    <property type="project" value="InterPro"/>
</dbReference>
<dbReference type="GO" id="GO:0032300">
    <property type="term" value="C:mismatch repair complex"/>
    <property type="evidence" value="ECO:0007669"/>
    <property type="project" value="InterPro"/>
</dbReference>
<evidence type="ECO:0000313" key="7">
    <source>
        <dbReference type="EMBL" id="CAK1579462.1"/>
    </source>
</evidence>
<dbReference type="Gene3D" id="3.30.230.10">
    <property type="match status" value="1"/>
</dbReference>
<evidence type="ECO:0000256" key="3">
    <source>
        <dbReference type="SAM" id="Coils"/>
    </source>
</evidence>
<gene>
    <name evidence="7" type="ORF">PARMNEM_LOCUS1401</name>
</gene>
<dbReference type="InterPro" id="IPR036890">
    <property type="entry name" value="HATPase_C_sf"/>
</dbReference>
<proteinExistence type="inferred from homology"/>
<dbReference type="InterPro" id="IPR042120">
    <property type="entry name" value="MutL_C_dimsub"/>
</dbReference>
<dbReference type="SUPFAM" id="SSF55874">
    <property type="entry name" value="ATPase domain of HSP90 chaperone/DNA topoisomerase II/histidine kinase"/>
    <property type="match status" value="1"/>
</dbReference>
<name>A0AAV1KBJ3_9NEOP</name>
<dbReference type="GO" id="GO:0006298">
    <property type="term" value="P:mismatch repair"/>
    <property type="evidence" value="ECO:0007669"/>
    <property type="project" value="InterPro"/>
</dbReference>
<feature type="coiled-coil region" evidence="3">
    <location>
        <begin position="350"/>
        <end position="381"/>
    </location>
</feature>
<dbReference type="Proteomes" id="UP001314205">
    <property type="component" value="Unassembled WGS sequence"/>
</dbReference>
<dbReference type="EMBL" id="CAVLGL010000002">
    <property type="protein sequence ID" value="CAK1579462.1"/>
    <property type="molecule type" value="Genomic_DNA"/>
</dbReference>